<feature type="region of interest" description="Disordered" evidence="1">
    <location>
        <begin position="68"/>
        <end position="89"/>
    </location>
</feature>
<evidence type="ECO:0000313" key="2">
    <source>
        <dbReference type="EMBL" id="VDD20241.1"/>
    </source>
</evidence>
<protein>
    <submittedName>
        <fullName evidence="2">Uncharacterized protein</fullName>
    </submittedName>
</protein>
<organism evidence="2">
    <name type="scientific">Brassica oleracea</name>
    <name type="common">Wild cabbage</name>
    <dbReference type="NCBI Taxonomy" id="3712"/>
    <lineage>
        <taxon>Eukaryota</taxon>
        <taxon>Viridiplantae</taxon>
        <taxon>Streptophyta</taxon>
        <taxon>Embryophyta</taxon>
        <taxon>Tracheophyta</taxon>
        <taxon>Spermatophyta</taxon>
        <taxon>Magnoliopsida</taxon>
        <taxon>eudicotyledons</taxon>
        <taxon>Gunneridae</taxon>
        <taxon>Pentapetalae</taxon>
        <taxon>rosids</taxon>
        <taxon>malvids</taxon>
        <taxon>Brassicales</taxon>
        <taxon>Brassicaceae</taxon>
        <taxon>Brassiceae</taxon>
        <taxon>Brassica</taxon>
    </lineage>
</organism>
<dbReference type="AlphaFoldDB" id="A0A3P6DAM8"/>
<gene>
    <name evidence="2" type="ORF">BOLC2T07128H</name>
</gene>
<evidence type="ECO:0000256" key="1">
    <source>
        <dbReference type="SAM" id="MobiDB-lite"/>
    </source>
</evidence>
<accession>A0A3P6DAM8</accession>
<dbReference type="EMBL" id="LR031874">
    <property type="protein sequence ID" value="VDD20241.1"/>
    <property type="molecule type" value="Genomic_DNA"/>
</dbReference>
<name>A0A3P6DAM8_BRAOL</name>
<reference evidence="2" key="1">
    <citation type="submission" date="2018-11" db="EMBL/GenBank/DDBJ databases">
        <authorList>
            <consortium name="Genoscope - CEA"/>
            <person name="William W."/>
        </authorList>
    </citation>
    <scope>NUCLEOTIDE SEQUENCE</scope>
</reference>
<sequence>MEVISCWFLSSILSGAIQKSLSHSLPEAATRSSSLEEEDWKKQKMAKTGDCFQVGVGECVTEKIHLNGGEANRKETTSENPRWRRLLDG</sequence>
<proteinExistence type="predicted"/>